<evidence type="ECO:0000256" key="1">
    <source>
        <dbReference type="SAM" id="MobiDB-lite"/>
    </source>
</evidence>
<sequence>MVPRIWDPPTATVEEGWAASPPPAAVWRQIHTPHTDLHIRPPRLEDDDRRSQLPFLRADEEDDDLHMLLRTLHNRHPPRSRRPPAEQPARCASSRVLGRRRACAQASSPALSCPCCWPPAATPHLAVAAPGIPSPPRALE</sequence>
<protein>
    <submittedName>
        <fullName evidence="2">Uncharacterized protein</fullName>
    </submittedName>
</protein>
<dbReference type="EMBL" id="GBRH01172300">
    <property type="protein sequence ID" value="JAE25596.1"/>
    <property type="molecule type" value="Transcribed_RNA"/>
</dbReference>
<evidence type="ECO:0000313" key="2">
    <source>
        <dbReference type="EMBL" id="JAE25596.1"/>
    </source>
</evidence>
<reference evidence="2" key="1">
    <citation type="submission" date="2014-09" db="EMBL/GenBank/DDBJ databases">
        <authorList>
            <person name="Magalhaes I.L.F."/>
            <person name="Oliveira U."/>
            <person name="Santos F.R."/>
            <person name="Vidigal T.H.D.A."/>
            <person name="Brescovit A.D."/>
            <person name="Santos A.J."/>
        </authorList>
    </citation>
    <scope>NUCLEOTIDE SEQUENCE</scope>
    <source>
        <tissue evidence="2">Shoot tissue taken approximately 20 cm above the soil surface</tissue>
    </source>
</reference>
<name>A0A0A9GSS6_ARUDO</name>
<feature type="compositionally biased region" description="Basic residues" evidence="1">
    <location>
        <begin position="73"/>
        <end position="82"/>
    </location>
</feature>
<proteinExistence type="predicted"/>
<organism evidence="2">
    <name type="scientific">Arundo donax</name>
    <name type="common">Giant reed</name>
    <name type="synonym">Donax arundinaceus</name>
    <dbReference type="NCBI Taxonomy" id="35708"/>
    <lineage>
        <taxon>Eukaryota</taxon>
        <taxon>Viridiplantae</taxon>
        <taxon>Streptophyta</taxon>
        <taxon>Embryophyta</taxon>
        <taxon>Tracheophyta</taxon>
        <taxon>Spermatophyta</taxon>
        <taxon>Magnoliopsida</taxon>
        <taxon>Liliopsida</taxon>
        <taxon>Poales</taxon>
        <taxon>Poaceae</taxon>
        <taxon>PACMAD clade</taxon>
        <taxon>Arundinoideae</taxon>
        <taxon>Arundineae</taxon>
        <taxon>Arundo</taxon>
    </lineage>
</organism>
<dbReference type="AlphaFoldDB" id="A0A0A9GSS6"/>
<accession>A0A0A9GSS6</accession>
<feature type="region of interest" description="Disordered" evidence="1">
    <location>
        <begin position="73"/>
        <end position="93"/>
    </location>
</feature>
<reference evidence="2" key="2">
    <citation type="journal article" date="2015" name="Data Brief">
        <title>Shoot transcriptome of the giant reed, Arundo donax.</title>
        <authorList>
            <person name="Barrero R.A."/>
            <person name="Guerrero F.D."/>
            <person name="Moolhuijzen P."/>
            <person name="Goolsby J.A."/>
            <person name="Tidwell J."/>
            <person name="Bellgard S.E."/>
            <person name="Bellgard M.I."/>
        </authorList>
    </citation>
    <scope>NUCLEOTIDE SEQUENCE</scope>
    <source>
        <tissue evidence="2">Shoot tissue taken approximately 20 cm above the soil surface</tissue>
    </source>
</reference>